<evidence type="ECO:0000256" key="4">
    <source>
        <dbReference type="ARBA" id="ARBA00023157"/>
    </source>
</evidence>
<dbReference type="InterPro" id="IPR008979">
    <property type="entry name" value="Galactose-bd-like_sf"/>
</dbReference>
<dbReference type="SMART" id="SM00458">
    <property type="entry name" value="RICIN"/>
    <property type="match status" value="1"/>
</dbReference>
<dbReference type="PROSITE" id="PS51175">
    <property type="entry name" value="CBM6"/>
    <property type="match status" value="1"/>
</dbReference>
<keyword evidence="3 6" id="KW-0378">Hydrolase</keyword>
<keyword evidence="2" id="KW-0732">Signal</keyword>
<dbReference type="CDD" id="cd04081">
    <property type="entry name" value="CBM35_galactosidase-like"/>
    <property type="match status" value="1"/>
</dbReference>
<dbReference type="Gene3D" id="3.20.20.70">
    <property type="entry name" value="Aldolase class I"/>
    <property type="match status" value="1"/>
</dbReference>
<protein>
    <recommendedName>
        <fullName evidence="6">Alpha-galactosidase</fullName>
        <ecNumber evidence="6">3.2.1.22</ecNumber>
    </recommendedName>
    <alternativeName>
        <fullName evidence="6">Melibiase</fullName>
    </alternativeName>
</protein>
<dbReference type="PROSITE" id="PS50231">
    <property type="entry name" value="RICIN_B_LECTIN"/>
    <property type="match status" value="1"/>
</dbReference>
<evidence type="ECO:0000256" key="3">
    <source>
        <dbReference type="ARBA" id="ARBA00022801"/>
    </source>
</evidence>
<name>A0A561EI13_9ACTN</name>
<dbReference type="InterPro" id="IPR035992">
    <property type="entry name" value="Ricin_B-like_lectins"/>
</dbReference>
<dbReference type="InterPro" id="IPR000772">
    <property type="entry name" value="Ricin_B_lectin"/>
</dbReference>
<dbReference type="InterPro" id="IPR055240">
    <property type="entry name" value="CBM13-like"/>
</dbReference>
<dbReference type="InterPro" id="IPR013780">
    <property type="entry name" value="Glyco_hydro_b"/>
</dbReference>
<comment type="similarity">
    <text evidence="1 6">Belongs to the glycosyl hydrolase 27 family.</text>
</comment>
<dbReference type="PANTHER" id="PTHR11452">
    <property type="entry name" value="ALPHA-GALACTOSIDASE/ALPHA-N-ACETYLGALACTOSAMINIDASE"/>
    <property type="match status" value="1"/>
</dbReference>
<evidence type="ECO:0000259" key="7">
    <source>
        <dbReference type="PROSITE" id="PS51175"/>
    </source>
</evidence>
<dbReference type="Pfam" id="PF00652">
    <property type="entry name" value="Ricin_B_lectin"/>
    <property type="match status" value="1"/>
</dbReference>
<dbReference type="InterPro" id="IPR005084">
    <property type="entry name" value="CBM6"/>
</dbReference>
<dbReference type="InterPro" id="IPR013785">
    <property type="entry name" value="Aldolase_TIM"/>
</dbReference>
<evidence type="ECO:0000256" key="5">
    <source>
        <dbReference type="ARBA" id="ARBA00023295"/>
    </source>
</evidence>
<keyword evidence="8" id="KW-0430">Lectin</keyword>
<keyword evidence="5 6" id="KW-0326">Glycosidase</keyword>
<accession>A0A561EI13</accession>
<dbReference type="SUPFAM" id="SSF49785">
    <property type="entry name" value="Galactose-binding domain-like"/>
    <property type="match status" value="1"/>
</dbReference>
<dbReference type="SUPFAM" id="SSF51011">
    <property type="entry name" value="Glycosyl hydrolase domain"/>
    <property type="match status" value="1"/>
</dbReference>
<dbReference type="Pfam" id="PF22704">
    <property type="entry name" value="CBM13-like"/>
    <property type="match status" value="1"/>
</dbReference>
<dbReference type="Pfam" id="PF16499">
    <property type="entry name" value="Melibiase_2"/>
    <property type="match status" value="1"/>
</dbReference>
<comment type="caution">
    <text evidence="8">The sequence shown here is derived from an EMBL/GenBank/DDBJ whole genome shotgun (WGS) entry which is preliminary data.</text>
</comment>
<evidence type="ECO:0000313" key="9">
    <source>
        <dbReference type="Proteomes" id="UP000318416"/>
    </source>
</evidence>
<dbReference type="FunFam" id="2.60.40.1180:FF:000008">
    <property type="entry name" value="Alpha-galactosidase"/>
    <property type="match status" value="1"/>
</dbReference>
<dbReference type="InterPro" id="IPR002241">
    <property type="entry name" value="Glyco_hydro_27"/>
</dbReference>
<dbReference type="SUPFAM" id="SSF51445">
    <property type="entry name" value="(Trans)glycosidases"/>
    <property type="match status" value="1"/>
</dbReference>
<dbReference type="EMBL" id="VIVR01000001">
    <property type="protein sequence ID" value="TWE15259.1"/>
    <property type="molecule type" value="Genomic_DNA"/>
</dbReference>
<dbReference type="Proteomes" id="UP000318416">
    <property type="component" value="Unassembled WGS sequence"/>
</dbReference>
<keyword evidence="9" id="KW-1185">Reference proteome</keyword>
<dbReference type="InterPro" id="IPR017853">
    <property type="entry name" value="GH"/>
</dbReference>
<dbReference type="CDD" id="cd23418">
    <property type="entry name" value="beta-trefoil_Ricin_XLN-like"/>
    <property type="match status" value="1"/>
</dbReference>
<comment type="catalytic activity">
    <reaction evidence="6">
        <text>Hydrolysis of terminal, non-reducing alpha-D-galactose residues in alpha-D-galactosides, including galactose oligosaccharides, galactomannans and galactolipids.</text>
        <dbReference type="EC" id="3.2.1.22"/>
    </reaction>
</comment>
<keyword evidence="4 6" id="KW-1015">Disulfide bond</keyword>
<dbReference type="Pfam" id="PF17801">
    <property type="entry name" value="Melibiase_C"/>
    <property type="match status" value="1"/>
</dbReference>
<evidence type="ECO:0000256" key="1">
    <source>
        <dbReference type="ARBA" id="ARBA00009743"/>
    </source>
</evidence>
<dbReference type="AlphaFoldDB" id="A0A561EI13"/>
<dbReference type="SUPFAM" id="SSF50370">
    <property type="entry name" value="Ricin B-like lectins"/>
    <property type="match status" value="1"/>
</dbReference>
<dbReference type="InterPro" id="IPR041233">
    <property type="entry name" value="Melibiase_C"/>
</dbReference>
<dbReference type="GO" id="GO:0005975">
    <property type="term" value="P:carbohydrate metabolic process"/>
    <property type="evidence" value="ECO:0007669"/>
    <property type="project" value="InterPro"/>
</dbReference>
<feature type="domain" description="CBM6" evidence="7">
    <location>
        <begin position="440"/>
        <end position="567"/>
    </location>
</feature>
<evidence type="ECO:0000256" key="6">
    <source>
        <dbReference type="RuleBase" id="RU361168"/>
    </source>
</evidence>
<dbReference type="Gene3D" id="2.80.10.50">
    <property type="match status" value="1"/>
</dbReference>
<sequence length="700" mass="72796">MFTLIVRMRPRRLCRNALVRVVVLATAAVGALVGVPHGADTDLARTEPTAVTSNQVSVPSAPMGWASWNSFAAKIDYNVIKAQVDAFVAAGLPAAGYQYINIDEGWWQGTRDSAGNITVDTSEWPGGMSAIADYIHSKGLKAGIYTDAGKNGCGYYFPTGRPAAPNTGSEGHYAQDMLKFSTWGFDFVKVDWCGGDVEGLDARSSYQAISDAVAQAAAATGRPLTLSVCNWGKQNPWNWGAGMAPMWRTSNDIVFFGNAPSWSNMLSNFDQTLHPAAQHTGYYNDPDMLMVGMPGFTAAQNRAHLSLWAISGAPLLAGNDLTTMTAETAGILKNPELIAVDQDPRGLQGVKVAEDSTGLQVYGKVLSGSGKRAVVLLNRTSSAQNVTVRWSDLGLASASATVRNVWSQTDLGGFGTGYTTSVPAKDSVLLTIGGTEAAGTTYEAESTANTKAGSAVNASCANCSGAAKVGSVGNGAANTLRFNGVAAGSTGVKVVDIAYVNGDGKPRTAVLQVNGQTATTVSFPPTGSWSASGTVSVEVSLAKGSANTLTFSNASAWAPDLDAVKVSDLPGTNGAEIIGQQSGRCADIFNGTITNGTQAALWDCNAGGNQSWTYTARKELVVYGNKCLDAYQAGRTNGTKVVIWDCNGGINQTWNVNADGTVTNVNAGLCLDASGAATANGTALDLWACNGGSNQKWTLQ</sequence>
<proteinExistence type="inferred from homology"/>
<gene>
    <name evidence="8" type="ORF">FB465_0142</name>
</gene>
<evidence type="ECO:0000256" key="2">
    <source>
        <dbReference type="ARBA" id="ARBA00022729"/>
    </source>
</evidence>
<dbReference type="PANTHER" id="PTHR11452:SF75">
    <property type="entry name" value="ALPHA-GALACTOSIDASE MEL1"/>
    <property type="match status" value="1"/>
</dbReference>
<dbReference type="GO" id="GO:0030246">
    <property type="term" value="F:carbohydrate binding"/>
    <property type="evidence" value="ECO:0007669"/>
    <property type="project" value="UniProtKB-KW"/>
</dbReference>
<dbReference type="EC" id="3.2.1.22" evidence="6"/>
<dbReference type="Gene3D" id="2.60.40.1180">
    <property type="entry name" value="Golgi alpha-mannosidase II"/>
    <property type="match status" value="1"/>
</dbReference>
<evidence type="ECO:0000313" key="8">
    <source>
        <dbReference type="EMBL" id="TWE15259.1"/>
    </source>
</evidence>
<dbReference type="GO" id="GO:0004557">
    <property type="term" value="F:alpha-galactosidase activity"/>
    <property type="evidence" value="ECO:0007669"/>
    <property type="project" value="UniProtKB-EC"/>
</dbReference>
<dbReference type="PRINTS" id="PR00740">
    <property type="entry name" value="GLHYDRLASE27"/>
</dbReference>
<reference evidence="8 9" key="1">
    <citation type="submission" date="2019-06" db="EMBL/GenBank/DDBJ databases">
        <title>Sequencing the genomes of 1000 actinobacteria strains.</title>
        <authorList>
            <person name="Klenk H.-P."/>
        </authorList>
    </citation>
    <scope>NUCLEOTIDE SEQUENCE [LARGE SCALE GENOMIC DNA]</scope>
    <source>
        <strain evidence="8 9">DSM 41649</strain>
    </source>
</reference>
<dbReference type="CDD" id="cd14792">
    <property type="entry name" value="GH27"/>
    <property type="match status" value="1"/>
</dbReference>
<organism evidence="8 9">
    <name type="scientific">Kitasatospora atroaurantiaca</name>
    <dbReference type="NCBI Taxonomy" id="285545"/>
    <lineage>
        <taxon>Bacteria</taxon>
        <taxon>Bacillati</taxon>
        <taxon>Actinomycetota</taxon>
        <taxon>Actinomycetes</taxon>
        <taxon>Kitasatosporales</taxon>
        <taxon>Streptomycetaceae</taxon>
        <taxon>Kitasatospora</taxon>
    </lineage>
</organism>
<dbReference type="Gene3D" id="2.60.120.260">
    <property type="entry name" value="Galactose-binding domain-like"/>
    <property type="match status" value="1"/>
</dbReference>